<name>A0A8X6IWN9_TRICU</name>
<protein>
    <submittedName>
        <fullName evidence="1">Uncharacterized protein</fullName>
    </submittedName>
</protein>
<comment type="caution">
    <text evidence="1">The sequence shown here is derived from an EMBL/GenBank/DDBJ whole genome shotgun (WGS) entry which is preliminary data.</text>
</comment>
<evidence type="ECO:0000313" key="1">
    <source>
        <dbReference type="EMBL" id="GFR29839.1"/>
    </source>
</evidence>
<dbReference type="AlphaFoldDB" id="A0A8X6IWN9"/>
<gene>
    <name evidence="1" type="ORF">TNCT_510002</name>
</gene>
<organism evidence="1 2">
    <name type="scientific">Trichonephila clavata</name>
    <name type="common">Joro spider</name>
    <name type="synonym">Nephila clavata</name>
    <dbReference type="NCBI Taxonomy" id="2740835"/>
    <lineage>
        <taxon>Eukaryota</taxon>
        <taxon>Metazoa</taxon>
        <taxon>Ecdysozoa</taxon>
        <taxon>Arthropoda</taxon>
        <taxon>Chelicerata</taxon>
        <taxon>Arachnida</taxon>
        <taxon>Araneae</taxon>
        <taxon>Araneomorphae</taxon>
        <taxon>Entelegynae</taxon>
        <taxon>Araneoidea</taxon>
        <taxon>Nephilidae</taxon>
        <taxon>Trichonephila</taxon>
    </lineage>
</organism>
<accession>A0A8X6IWN9</accession>
<keyword evidence="2" id="KW-1185">Reference proteome</keyword>
<proteinExistence type="predicted"/>
<dbReference type="Proteomes" id="UP000887116">
    <property type="component" value="Unassembled WGS sequence"/>
</dbReference>
<dbReference type="EMBL" id="BMAO01009274">
    <property type="protein sequence ID" value="GFR29839.1"/>
    <property type="molecule type" value="Genomic_DNA"/>
</dbReference>
<sequence length="208" mass="24287">MLATQRSVDSSATELTNGFADRSSEKIHIGSITILDFFIPLGIGAEGKRKSRALCVCEEFCSRSLQWIMPRKWNRNGYAGKVHWSFNSEFLCSWKHCERGLTQLQSRKNIRGNMEQRKQWLLIKSKVSRLRTHAAAFDMLTPFPVCLMGKPQKWDCQPKKIRFQEQCLVCKKHFILLEFSMQIKYFFYTIHSGVIIRLKAALEMYICH</sequence>
<reference evidence="1" key="1">
    <citation type="submission" date="2020-07" db="EMBL/GenBank/DDBJ databases">
        <title>Multicomponent nature underlies the extraordinary mechanical properties of spider dragline silk.</title>
        <authorList>
            <person name="Kono N."/>
            <person name="Nakamura H."/>
            <person name="Mori M."/>
            <person name="Yoshida Y."/>
            <person name="Ohtoshi R."/>
            <person name="Malay A.D."/>
            <person name="Moran D.A.P."/>
            <person name="Tomita M."/>
            <person name="Numata K."/>
            <person name="Arakawa K."/>
        </authorList>
    </citation>
    <scope>NUCLEOTIDE SEQUENCE</scope>
</reference>
<evidence type="ECO:0000313" key="2">
    <source>
        <dbReference type="Proteomes" id="UP000887116"/>
    </source>
</evidence>